<evidence type="ECO:0000313" key="1">
    <source>
        <dbReference type="EMBL" id="KAJ8933810.1"/>
    </source>
</evidence>
<proteinExistence type="predicted"/>
<name>A0AAV8X4Z2_9CUCU</name>
<accession>A0AAV8X4Z2</accession>
<organism evidence="1 2">
    <name type="scientific">Rhamnusium bicolor</name>
    <dbReference type="NCBI Taxonomy" id="1586634"/>
    <lineage>
        <taxon>Eukaryota</taxon>
        <taxon>Metazoa</taxon>
        <taxon>Ecdysozoa</taxon>
        <taxon>Arthropoda</taxon>
        <taxon>Hexapoda</taxon>
        <taxon>Insecta</taxon>
        <taxon>Pterygota</taxon>
        <taxon>Neoptera</taxon>
        <taxon>Endopterygota</taxon>
        <taxon>Coleoptera</taxon>
        <taxon>Polyphaga</taxon>
        <taxon>Cucujiformia</taxon>
        <taxon>Chrysomeloidea</taxon>
        <taxon>Cerambycidae</taxon>
        <taxon>Lepturinae</taxon>
        <taxon>Rhagiini</taxon>
        <taxon>Rhamnusium</taxon>
    </lineage>
</organism>
<comment type="caution">
    <text evidence="1">The sequence shown here is derived from an EMBL/GenBank/DDBJ whole genome shotgun (WGS) entry which is preliminary data.</text>
</comment>
<dbReference type="Proteomes" id="UP001162156">
    <property type="component" value="Unassembled WGS sequence"/>
</dbReference>
<sequence>MRQLNSQGAQRALTVGNATPQSTIYCLPPLERRQKTRHRCAGAQIDPDNIVEHMISSREGWRILCKYLTDTMRSKEEEERATQNEQ</sequence>
<keyword evidence="2" id="KW-1185">Reference proteome</keyword>
<dbReference type="EMBL" id="JANEYF010003810">
    <property type="protein sequence ID" value="KAJ8933810.1"/>
    <property type="molecule type" value="Genomic_DNA"/>
</dbReference>
<reference evidence="1" key="1">
    <citation type="journal article" date="2023" name="Insect Mol. Biol.">
        <title>Genome sequencing provides insights into the evolution of gene families encoding plant cell wall-degrading enzymes in longhorned beetles.</title>
        <authorList>
            <person name="Shin N.R."/>
            <person name="Okamura Y."/>
            <person name="Kirsch R."/>
            <person name="Pauchet Y."/>
        </authorList>
    </citation>
    <scope>NUCLEOTIDE SEQUENCE</scope>
    <source>
        <strain evidence="1">RBIC_L_NR</strain>
    </source>
</reference>
<gene>
    <name evidence="1" type="ORF">NQ314_013782</name>
</gene>
<dbReference type="AlphaFoldDB" id="A0AAV8X4Z2"/>
<protein>
    <submittedName>
        <fullName evidence="1">Uncharacterized protein</fullName>
    </submittedName>
</protein>
<evidence type="ECO:0000313" key="2">
    <source>
        <dbReference type="Proteomes" id="UP001162156"/>
    </source>
</evidence>